<dbReference type="GO" id="GO:0003676">
    <property type="term" value="F:nucleic acid binding"/>
    <property type="evidence" value="ECO:0007669"/>
    <property type="project" value="InterPro"/>
</dbReference>
<dbReference type="InterPro" id="IPR002052">
    <property type="entry name" value="DNA_methylase_N6_adenine_CS"/>
</dbReference>
<evidence type="ECO:0000256" key="1">
    <source>
        <dbReference type="ARBA" id="ARBA00022603"/>
    </source>
</evidence>
<dbReference type="PANTHER" id="PTHR18895">
    <property type="entry name" value="HEMK METHYLTRANSFERASE"/>
    <property type="match status" value="1"/>
</dbReference>
<proteinExistence type="predicted"/>
<dbReference type="PANTHER" id="PTHR18895:SF74">
    <property type="entry name" value="MTRF1L RELEASE FACTOR GLUTAMINE METHYLTRANSFERASE"/>
    <property type="match status" value="1"/>
</dbReference>
<dbReference type="AlphaFoldDB" id="A0A6J4I8U7"/>
<dbReference type="PROSITE" id="PS00092">
    <property type="entry name" value="N6_MTASE"/>
    <property type="match status" value="1"/>
</dbReference>
<evidence type="ECO:0000259" key="3">
    <source>
        <dbReference type="Pfam" id="PF05175"/>
    </source>
</evidence>
<name>A0A6J4I8U7_9PROT</name>
<evidence type="ECO:0000313" key="4">
    <source>
        <dbReference type="EMBL" id="CAA9245308.1"/>
    </source>
</evidence>
<organism evidence="4">
    <name type="scientific">uncultured Craurococcus sp</name>
    <dbReference type="NCBI Taxonomy" id="1135998"/>
    <lineage>
        <taxon>Bacteria</taxon>
        <taxon>Pseudomonadati</taxon>
        <taxon>Pseudomonadota</taxon>
        <taxon>Alphaproteobacteria</taxon>
        <taxon>Acetobacterales</taxon>
        <taxon>Acetobacteraceae</taxon>
        <taxon>Craurococcus</taxon>
        <taxon>environmental samples</taxon>
    </lineage>
</organism>
<accession>A0A6J4I8U7</accession>
<dbReference type="CDD" id="cd02440">
    <property type="entry name" value="AdoMet_MTases"/>
    <property type="match status" value="1"/>
</dbReference>
<sequence>MACLSPLDQSDASLLALAEAVRDTGYHFVTPTPATHARVNQRAGNAVARDLRGVFGWSRPFAPEAVPPDLFALMQRAEVVAPEAGGPLWRSLVRLSTLGGQLFLHSAFPTSAADSVFFGPDTYRFATAIEAELATRTTPIARAADIGCGAGPGGIILAKARPEAEVAMLDINEAALRLARVNAALAGATRATALRSDLLGGVDGTFDLIVSNPPYLLDPARRAYRHGGGALGEGLSVAILEAALGRLAPGGTLLLYTGVAIVEGRDAFLDAAAQRLAGSGLAWRYREADPDVFGEELEGDTYGRADRIAAVVLTVTKPGS</sequence>
<dbReference type="EC" id="2.1.1.297" evidence="4"/>
<reference evidence="4" key="1">
    <citation type="submission" date="2020-02" db="EMBL/GenBank/DDBJ databases">
        <authorList>
            <person name="Meier V. D."/>
        </authorList>
    </citation>
    <scope>NUCLEOTIDE SEQUENCE</scope>
    <source>
        <strain evidence="4">AVDCRST_MAG27</strain>
    </source>
</reference>
<dbReference type="SUPFAM" id="SSF53335">
    <property type="entry name" value="S-adenosyl-L-methionine-dependent methyltransferases"/>
    <property type="match status" value="1"/>
</dbReference>
<dbReference type="InterPro" id="IPR050320">
    <property type="entry name" value="N5-glutamine_MTase"/>
</dbReference>
<dbReference type="GO" id="GO:0032259">
    <property type="term" value="P:methylation"/>
    <property type="evidence" value="ECO:0007669"/>
    <property type="project" value="UniProtKB-KW"/>
</dbReference>
<dbReference type="InterPro" id="IPR029063">
    <property type="entry name" value="SAM-dependent_MTases_sf"/>
</dbReference>
<keyword evidence="2" id="KW-0949">S-adenosyl-L-methionine</keyword>
<dbReference type="Pfam" id="PF05175">
    <property type="entry name" value="MTS"/>
    <property type="match status" value="1"/>
</dbReference>
<gene>
    <name evidence="4" type="ORF">AVDCRST_MAG27-1751</name>
</gene>
<protein>
    <submittedName>
        <fullName evidence="4">Peptide chain release factor N(5)-glutamine methyltransferase</fullName>
        <ecNumber evidence="4">2.1.1.297</ecNumber>
    </submittedName>
</protein>
<evidence type="ECO:0000256" key="2">
    <source>
        <dbReference type="ARBA" id="ARBA00022691"/>
    </source>
</evidence>
<dbReference type="GO" id="GO:0102559">
    <property type="term" value="F:peptide chain release factor N(5)-glutamine methyltransferase activity"/>
    <property type="evidence" value="ECO:0007669"/>
    <property type="project" value="UniProtKB-EC"/>
</dbReference>
<dbReference type="EMBL" id="CADCTD010000070">
    <property type="protein sequence ID" value="CAA9245308.1"/>
    <property type="molecule type" value="Genomic_DNA"/>
</dbReference>
<dbReference type="Gene3D" id="3.40.50.150">
    <property type="entry name" value="Vaccinia Virus protein VP39"/>
    <property type="match status" value="1"/>
</dbReference>
<feature type="domain" description="Methyltransferase small" evidence="3">
    <location>
        <begin position="141"/>
        <end position="255"/>
    </location>
</feature>
<dbReference type="InterPro" id="IPR007848">
    <property type="entry name" value="Small_mtfrase_dom"/>
</dbReference>
<keyword evidence="4" id="KW-0808">Transferase</keyword>
<keyword evidence="1 4" id="KW-0489">Methyltransferase</keyword>